<dbReference type="Proteomes" id="UP001596072">
    <property type="component" value="Unassembled WGS sequence"/>
</dbReference>
<reference evidence="4" key="1">
    <citation type="journal article" date="2019" name="Int. J. Syst. Evol. Microbiol.">
        <title>The Global Catalogue of Microorganisms (GCM) 10K type strain sequencing project: providing services to taxonomists for standard genome sequencing and annotation.</title>
        <authorList>
            <consortium name="The Broad Institute Genomics Platform"/>
            <consortium name="The Broad Institute Genome Sequencing Center for Infectious Disease"/>
            <person name="Wu L."/>
            <person name="Ma J."/>
        </authorList>
    </citation>
    <scope>NUCLEOTIDE SEQUENCE [LARGE SCALE GENOMIC DNA]</scope>
    <source>
        <strain evidence="4">YIM 94188</strain>
    </source>
</reference>
<proteinExistence type="predicted"/>
<feature type="domain" description="TrwC relaxase" evidence="2">
    <location>
        <begin position="9"/>
        <end position="300"/>
    </location>
</feature>
<evidence type="ECO:0000313" key="4">
    <source>
        <dbReference type="Proteomes" id="UP001596072"/>
    </source>
</evidence>
<dbReference type="RefSeq" id="WP_168798360.1">
    <property type="nucleotide sequence ID" value="NZ_JBHSNS010000002.1"/>
</dbReference>
<dbReference type="Gene3D" id="3.40.50.300">
    <property type="entry name" value="P-loop containing nucleotide triphosphate hydrolases"/>
    <property type="match status" value="2"/>
</dbReference>
<feature type="compositionally biased region" description="Basic and acidic residues" evidence="1">
    <location>
        <begin position="822"/>
        <end position="831"/>
    </location>
</feature>
<dbReference type="CDD" id="cd18809">
    <property type="entry name" value="SF1_C_RecD"/>
    <property type="match status" value="1"/>
</dbReference>
<sequence>MKIYRGAAAAARHYVEADRSRADDYYLAEGSGIAMHFAATPDGIDRRADMDGDTYERWVAGYDVETGLAKGRLRKDEKGVRFVEVTVNGPKTWSLAAALHPEIAKAYDAAQMAAAEEIVGWLASHATTRVGPRGNQVQIPVEQVEAAVVRHFTSRAGDPHRHLHLQINARVFADGKWRGLHTVGVRDSLEAINGIGHAAVMTNPEFREALARHGFTLDAETGEVTELAEFAGAFSARAKQIEANIDTYEAEWRTDHPGEEPGPALRQTWDRRAWADARPDKVVPTSGEELRQRWVDELHELGYAPPQPGAGLGVLRAGAVDRDGVVELALVRLGSRRSAWNAADARGEVERIIASSGGVVDAAVRRELAEDLTARVVAASQPLLGRTDERQHIRTLTTTEVLAVEHEIVDRIAARAEAKSVTVIEGPAGAGKTARLAAIRNRAVAAGRRMVVVTPTLKAAQVAAGATGSASYSAHWLLHQHGFRWDADGRCTRVTASPAPAAQLRRGDLLVIDEAGMVDQDTARALLTLADETKALVMLVGDRHQLPAVGRGGVLDLAIRYAPDRVQQLNGVRRFSDPCYAELSLRMRNGAGAGKVFDELLARREIVIHASDVERTRRLAAEASVGKLVVADTREQVARINTFAHRIRKATGEVDEQVLTTAGERIGVGDTIATRRNDHDADVANRELWTVVSCDRGALTVRGEAGMRVLCSEYVRCDVELAYATTAYGAQGATVAESHVLVGEHSGAASAYVGMTRGRDRNVAHLVAESADDARKQWCDVFGRDRADLGPAHAREAAAEAIERYGPMNPRYSRHAAGRSPELIRRPEPDPGYRPPPVPSGGPGLGF</sequence>
<dbReference type="InterPro" id="IPR027417">
    <property type="entry name" value="P-loop_NTPase"/>
</dbReference>
<evidence type="ECO:0000259" key="2">
    <source>
        <dbReference type="Pfam" id="PF08751"/>
    </source>
</evidence>
<evidence type="ECO:0000313" key="3">
    <source>
        <dbReference type="EMBL" id="MFC5728888.1"/>
    </source>
</evidence>
<evidence type="ECO:0000256" key="1">
    <source>
        <dbReference type="SAM" id="MobiDB-lite"/>
    </source>
</evidence>
<gene>
    <name evidence="3" type="primary">mobF</name>
    <name evidence="3" type="ORF">ACFPQB_08155</name>
</gene>
<keyword evidence="4" id="KW-1185">Reference proteome</keyword>
<accession>A0ABW0ZFZ9</accession>
<organism evidence="3 4">
    <name type="scientific">Nocardioides vastitatis</name>
    <dbReference type="NCBI Taxonomy" id="2568655"/>
    <lineage>
        <taxon>Bacteria</taxon>
        <taxon>Bacillati</taxon>
        <taxon>Actinomycetota</taxon>
        <taxon>Actinomycetes</taxon>
        <taxon>Propionibacteriales</taxon>
        <taxon>Nocardioidaceae</taxon>
        <taxon>Nocardioides</taxon>
    </lineage>
</organism>
<dbReference type="SUPFAM" id="SSF52540">
    <property type="entry name" value="P-loop containing nucleoside triphosphate hydrolases"/>
    <property type="match status" value="2"/>
</dbReference>
<dbReference type="InterPro" id="IPR014862">
    <property type="entry name" value="TrwC"/>
</dbReference>
<comment type="caution">
    <text evidence="3">The sequence shown here is derived from an EMBL/GenBank/DDBJ whole genome shotgun (WGS) entry which is preliminary data.</text>
</comment>
<name>A0ABW0ZFZ9_9ACTN</name>
<dbReference type="Pfam" id="PF08751">
    <property type="entry name" value="TrwC"/>
    <property type="match status" value="1"/>
</dbReference>
<dbReference type="EMBL" id="JBHSNS010000002">
    <property type="protein sequence ID" value="MFC5728888.1"/>
    <property type="molecule type" value="Genomic_DNA"/>
</dbReference>
<dbReference type="SUPFAM" id="SSF55464">
    <property type="entry name" value="Origin of replication-binding domain, RBD-like"/>
    <property type="match status" value="1"/>
</dbReference>
<feature type="region of interest" description="Disordered" evidence="1">
    <location>
        <begin position="806"/>
        <end position="847"/>
    </location>
</feature>
<protein>
    <submittedName>
        <fullName evidence="3">MobF family relaxase</fullName>
    </submittedName>
</protein>
<dbReference type="NCBIfam" id="NF041492">
    <property type="entry name" value="MobF"/>
    <property type="match status" value="1"/>
</dbReference>
<dbReference type="Gene3D" id="2.30.30.940">
    <property type="match status" value="1"/>
</dbReference>
<dbReference type="Pfam" id="PF13604">
    <property type="entry name" value="AAA_30"/>
    <property type="match status" value="1"/>
</dbReference>